<keyword evidence="1" id="KW-1133">Transmembrane helix</keyword>
<dbReference type="AlphaFoldDB" id="A0A0E9PYP8"/>
<dbReference type="EMBL" id="GBXM01098953">
    <property type="protein sequence ID" value="JAH09624.1"/>
    <property type="molecule type" value="Transcribed_RNA"/>
</dbReference>
<evidence type="ECO:0000256" key="1">
    <source>
        <dbReference type="SAM" id="Phobius"/>
    </source>
</evidence>
<organism evidence="2">
    <name type="scientific">Anguilla anguilla</name>
    <name type="common">European freshwater eel</name>
    <name type="synonym">Muraena anguilla</name>
    <dbReference type="NCBI Taxonomy" id="7936"/>
    <lineage>
        <taxon>Eukaryota</taxon>
        <taxon>Metazoa</taxon>
        <taxon>Chordata</taxon>
        <taxon>Craniata</taxon>
        <taxon>Vertebrata</taxon>
        <taxon>Euteleostomi</taxon>
        <taxon>Actinopterygii</taxon>
        <taxon>Neopterygii</taxon>
        <taxon>Teleostei</taxon>
        <taxon>Anguilliformes</taxon>
        <taxon>Anguillidae</taxon>
        <taxon>Anguilla</taxon>
    </lineage>
</organism>
<protein>
    <submittedName>
        <fullName evidence="2">Uncharacterized protein</fullName>
    </submittedName>
</protein>
<keyword evidence="1" id="KW-0472">Membrane</keyword>
<feature type="transmembrane region" description="Helical" evidence="1">
    <location>
        <begin position="12"/>
        <end position="39"/>
    </location>
</feature>
<sequence>MLDFFLLMRFNYLLRLCLIFMSILNAHAGLIPGLSLIALS</sequence>
<reference evidence="2" key="2">
    <citation type="journal article" date="2015" name="Fish Shellfish Immunol.">
        <title>Early steps in the European eel (Anguilla anguilla)-Vibrio vulnificus interaction in the gills: Role of the RtxA13 toxin.</title>
        <authorList>
            <person name="Callol A."/>
            <person name="Pajuelo D."/>
            <person name="Ebbesson L."/>
            <person name="Teles M."/>
            <person name="MacKenzie S."/>
            <person name="Amaro C."/>
        </authorList>
    </citation>
    <scope>NUCLEOTIDE SEQUENCE</scope>
</reference>
<accession>A0A0E9PYP8</accession>
<reference evidence="2" key="1">
    <citation type="submission" date="2014-11" db="EMBL/GenBank/DDBJ databases">
        <authorList>
            <person name="Amaro Gonzalez C."/>
        </authorList>
    </citation>
    <scope>NUCLEOTIDE SEQUENCE</scope>
</reference>
<name>A0A0E9PYP8_ANGAN</name>
<proteinExistence type="predicted"/>
<keyword evidence="1" id="KW-0812">Transmembrane</keyword>
<evidence type="ECO:0000313" key="2">
    <source>
        <dbReference type="EMBL" id="JAH09624.1"/>
    </source>
</evidence>